<dbReference type="GO" id="GO:0005737">
    <property type="term" value="C:cytoplasm"/>
    <property type="evidence" value="ECO:0007669"/>
    <property type="project" value="UniProtKB-SubCell"/>
</dbReference>
<keyword evidence="7" id="KW-0539">Nucleus</keyword>
<evidence type="ECO:0000313" key="11">
    <source>
        <dbReference type="Proteomes" id="UP000014760"/>
    </source>
</evidence>
<reference evidence="10" key="3">
    <citation type="submission" date="2015-06" db="UniProtKB">
        <authorList>
            <consortium name="EnsemblMetazoa"/>
        </authorList>
    </citation>
    <scope>IDENTIFICATION</scope>
</reference>
<dbReference type="EMBL" id="KB309148">
    <property type="protein sequence ID" value="ELT95352.1"/>
    <property type="molecule type" value="Genomic_DNA"/>
</dbReference>
<dbReference type="InterPro" id="IPR000717">
    <property type="entry name" value="PCI_dom"/>
</dbReference>
<evidence type="ECO:0000313" key="10">
    <source>
        <dbReference type="EnsemblMetazoa" id="CapteP154607"/>
    </source>
</evidence>
<dbReference type="STRING" id="283909.R7TP68"/>
<dbReference type="GO" id="GO:0008180">
    <property type="term" value="C:COP9 signalosome"/>
    <property type="evidence" value="ECO:0007669"/>
    <property type="project" value="UniProtKB-KW"/>
</dbReference>
<evidence type="ECO:0000259" key="8">
    <source>
        <dbReference type="PROSITE" id="PS50250"/>
    </source>
</evidence>
<dbReference type="HOGENOM" id="CLU_098091_1_1_1"/>
<dbReference type="GO" id="GO:0010387">
    <property type="term" value="P:COP9 signalosome assembly"/>
    <property type="evidence" value="ECO:0007669"/>
    <property type="project" value="InterPro"/>
</dbReference>
<dbReference type="PROSITE" id="PS50250">
    <property type="entry name" value="PCI"/>
    <property type="match status" value="1"/>
</dbReference>
<dbReference type="Gene3D" id="1.25.40.990">
    <property type="match status" value="1"/>
</dbReference>
<reference evidence="9 11" key="2">
    <citation type="journal article" date="2013" name="Nature">
        <title>Insights into bilaterian evolution from three spiralian genomes.</title>
        <authorList>
            <person name="Simakov O."/>
            <person name="Marletaz F."/>
            <person name="Cho S.J."/>
            <person name="Edsinger-Gonzales E."/>
            <person name="Havlak P."/>
            <person name="Hellsten U."/>
            <person name="Kuo D.H."/>
            <person name="Larsson T."/>
            <person name="Lv J."/>
            <person name="Arendt D."/>
            <person name="Savage R."/>
            <person name="Osoegawa K."/>
            <person name="de Jong P."/>
            <person name="Grimwood J."/>
            <person name="Chapman J.A."/>
            <person name="Shapiro H."/>
            <person name="Aerts A."/>
            <person name="Otillar R.P."/>
            <person name="Terry A.Y."/>
            <person name="Boore J.L."/>
            <person name="Grigoriev I.V."/>
            <person name="Lindberg D.R."/>
            <person name="Seaver E.C."/>
            <person name="Weisblat D.A."/>
            <person name="Putnam N.H."/>
            <person name="Rokhsar D.S."/>
        </authorList>
    </citation>
    <scope>NUCLEOTIDE SEQUENCE</scope>
    <source>
        <strain evidence="9 11">I ESC-2004</strain>
    </source>
</reference>
<dbReference type="FunFam" id="1.25.40.990:FF:000011">
    <property type="entry name" value="COP9 signalosome complex subunit 8-like Protein"/>
    <property type="match status" value="1"/>
</dbReference>
<dbReference type="GO" id="GO:0000338">
    <property type="term" value="P:protein deneddylation"/>
    <property type="evidence" value="ECO:0007669"/>
    <property type="project" value="InterPro"/>
</dbReference>
<evidence type="ECO:0000256" key="5">
    <source>
        <dbReference type="ARBA" id="ARBA00022490"/>
    </source>
</evidence>
<reference evidence="11" key="1">
    <citation type="submission" date="2012-12" db="EMBL/GenBank/DDBJ databases">
        <authorList>
            <person name="Hellsten U."/>
            <person name="Grimwood J."/>
            <person name="Chapman J.A."/>
            <person name="Shapiro H."/>
            <person name="Aerts A."/>
            <person name="Otillar R.P."/>
            <person name="Terry A.Y."/>
            <person name="Boore J.L."/>
            <person name="Simakov O."/>
            <person name="Marletaz F."/>
            <person name="Cho S.-J."/>
            <person name="Edsinger-Gonzales E."/>
            <person name="Havlak P."/>
            <person name="Kuo D.-H."/>
            <person name="Larsson T."/>
            <person name="Lv J."/>
            <person name="Arendt D."/>
            <person name="Savage R."/>
            <person name="Osoegawa K."/>
            <person name="de Jong P."/>
            <person name="Lindberg D.R."/>
            <person name="Seaver E.C."/>
            <person name="Weisblat D.A."/>
            <person name="Putnam N.H."/>
            <person name="Grigoriev I.V."/>
            <person name="Rokhsar D.S."/>
        </authorList>
    </citation>
    <scope>NUCLEOTIDE SEQUENCE</scope>
    <source>
        <strain evidence="11">I ESC-2004</strain>
    </source>
</reference>
<evidence type="ECO:0000256" key="4">
    <source>
        <dbReference type="ARBA" id="ARBA00014875"/>
    </source>
</evidence>
<dbReference type="PANTHER" id="PTHR13339:SF0">
    <property type="entry name" value="COP9 SIGNALOSOME COMPLEX SUBUNIT 8"/>
    <property type="match status" value="1"/>
</dbReference>
<organism evidence="9">
    <name type="scientific">Capitella teleta</name>
    <name type="common">Polychaete worm</name>
    <dbReference type="NCBI Taxonomy" id="283909"/>
    <lineage>
        <taxon>Eukaryota</taxon>
        <taxon>Metazoa</taxon>
        <taxon>Spiralia</taxon>
        <taxon>Lophotrochozoa</taxon>
        <taxon>Annelida</taxon>
        <taxon>Polychaeta</taxon>
        <taxon>Sedentaria</taxon>
        <taxon>Scolecida</taxon>
        <taxon>Capitellidae</taxon>
        <taxon>Capitella</taxon>
    </lineage>
</organism>
<evidence type="ECO:0000256" key="3">
    <source>
        <dbReference type="ARBA" id="ARBA00008252"/>
    </source>
</evidence>
<sequence>MAAVDSPTPPVDFQQLSLDLEAQELESAGGVASAQVYGQLLALYLLQNDVVNAKFLWKRIPQSIKTANVELALIWAIGQNMWQRDFPKIYENLKQEWSEPMKPIIEAITEATRKRALMLVAQAYSSIKADECAAYAGLPVNETVDVVVEMGWTADPHSRMITPKKIDKPEETIMPSEQQMNKLTEYVSVLES</sequence>
<dbReference type="Proteomes" id="UP000014760">
    <property type="component" value="Unassembled WGS sequence"/>
</dbReference>
<keyword evidence="6" id="KW-0736">Signalosome</keyword>
<dbReference type="InterPro" id="IPR033205">
    <property type="entry name" value="COP9_CSN8"/>
</dbReference>
<dbReference type="PANTHER" id="PTHR13339">
    <property type="entry name" value="COP9 SIGNALOSOME COMPLEX SUBUNIT 8"/>
    <property type="match status" value="1"/>
</dbReference>
<dbReference type="OrthoDB" id="5351233at2759"/>
<protein>
    <recommendedName>
        <fullName evidence="4">COP9 signalosome complex subunit 8</fullName>
    </recommendedName>
</protein>
<evidence type="ECO:0000256" key="2">
    <source>
        <dbReference type="ARBA" id="ARBA00004496"/>
    </source>
</evidence>
<dbReference type="EnsemblMetazoa" id="CapteT154607">
    <property type="protein sequence ID" value="CapteP154607"/>
    <property type="gene ID" value="CapteG154607"/>
</dbReference>
<dbReference type="OMA" id="MRIPDKL"/>
<comment type="subcellular location">
    <subcellularLocation>
        <location evidence="2">Cytoplasm</location>
    </subcellularLocation>
    <subcellularLocation>
        <location evidence="1">Nucleus</location>
    </subcellularLocation>
</comment>
<accession>R7TP68</accession>
<dbReference type="EMBL" id="AMQN01011861">
    <property type="status" value="NOT_ANNOTATED_CDS"/>
    <property type="molecule type" value="Genomic_DNA"/>
</dbReference>
<dbReference type="AlphaFoldDB" id="R7TP68"/>
<feature type="domain" description="PCI" evidence="8">
    <location>
        <begin position="12"/>
        <end position="180"/>
    </location>
</feature>
<dbReference type="InterPro" id="IPR033464">
    <property type="entry name" value="CSN8_PSD8_EIF3K"/>
</dbReference>
<evidence type="ECO:0000313" key="9">
    <source>
        <dbReference type="EMBL" id="ELT95352.1"/>
    </source>
</evidence>
<dbReference type="FunCoup" id="R7TP68">
    <property type="interactions" value="1719"/>
</dbReference>
<gene>
    <name evidence="9" type="ORF">CAPTEDRAFT_154607</name>
</gene>
<evidence type="ECO:0000256" key="7">
    <source>
        <dbReference type="ARBA" id="ARBA00023242"/>
    </source>
</evidence>
<comment type="similarity">
    <text evidence="3">Belongs to the CSN8 family.</text>
</comment>
<proteinExistence type="inferred from homology"/>
<name>R7TP68_CAPTE</name>
<keyword evidence="11" id="KW-1185">Reference proteome</keyword>
<evidence type="ECO:0000256" key="1">
    <source>
        <dbReference type="ARBA" id="ARBA00004123"/>
    </source>
</evidence>
<evidence type="ECO:0000256" key="6">
    <source>
        <dbReference type="ARBA" id="ARBA00022790"/>
    </source>
</evidence>
<dbReference type="Pfam" id="PF10075">
    <property type="entry name" value="CSN8_PSD8_EIF3K"/>
    <property type="match status" value="1"/>
</dbReference>
<keyword evidence="5" id="KW-0963">Cytoplasm</keyword>